<dbReference type="PIRSF" id="PIRSF000521">
    <property type="entry name" value="Transaminase_4ab_Lys_Orn"/>
    <property type="match status" value="1"/>
</dbReference>
<dbReference type="KEGG" id="cwo:Cwoe_2295"/>
<dbReference type="STRING" id="469383.Cwoe_2295"/>
<dbReference type="GO" id="GO:0008483">
    <property type="term" value="F:transaminase activity"/>
    <property type="evidence" value="ECO:0007669"/>
    <property type="project" value="UniProtKB-KW"/>
</dbReference>
<dbReference type="PANTHER" id="PTHR43094:SF1">
    <property type="entry name" value="AMINOTRANSFERASE CLASS-III"/>
    <property type="match status" value="1"/>
</dbReference>
<comment type="similarity">
    <text evidence="2 4">Belongs to the class-III pyridoxal-phosphate-dependent aminotransferase family.</text>
</comment>
<dbReference type="eggNOG" id="COG0161">
    <property type="taxonomic scope" value="Bacteria"/>
</dbReference>
<dbReference type="HOGENOM" id="CLU_016922_4_3_11"/>
<reference evidence="6" key="2">
    <citation type="submission" date="2010-01" db="EMBL/GenBank/DDBJ databases">
        <title>The complete genome of Conexibacter woesei DSM 14684.</title>
        <authorList>
            <consortium name="US DOE Joint Genome Institute (JGI-PGF)"/>
            <person name="Lucas S."/>
            <person name="Copeland A."/>
            <person name="Lapidus A."/>
            <person name="Glavina del Rio T."/>
            <person name="Dalin E."/>
            <person name="Tice H."/>
            <person name="Bruce D."/>
            <person name="Goodwin L."/>
            <person name="Pitluck S."/>
            <person name="Kyrpides N."/>
            <person name="Mavromatis K."/>
            <person name="Ivanova N."/>
            <person name="Mikhailova N."/>
            <person name="Chertkov O."/>
            <person name="Brettin T."/>
            <person name="Detter J.C."/>
            <person name="Han C."/>
            <person name="Larimer F."/>
            <person name="Land M."/>
            <person name="Hauser L."/>
            <person name="Markowitz V."/>
            <person name="Cheng J.-F."/>
            <person name="Hugenholtz P."/>
            <person name="Woyke T."/>
            <person name="Wu D."/>
            <person name="Pukall R."/>
            <person name="Steenblock K."/>
            <person name="Schneider S."/>
            <person name="Klenk H.-P."/>
            <person name="Eisen J.A."/>
        </authorList>
    </citation>
    <scope>NUCLEOTIDE SEQUENCE [LARGE SCALE GENOMIC DNA]</scope>
    <source>
        <strain evidence="6">DSM 14684 / CIP 108061 / JCM 11494 / NBRC 100937 / ID131577</strain>
    </source>
</reference>
<dbReference type="Gene3D" id="3.40.640.10">
    <property type="entry name" value="Type I PLP-dependent aspartate aminotransferase-like (Major domain)"/>
    <property type="match status" value="1"/>
</dbReference>
<dbReference type="RefSeq" id="WP_012933771.1">
    <property type="nucleotide sequence ID" value="NC_013739.1"/>
</dbReference>
<gene>
    <name evidence="5" type="ordered locus">Cwoe_2295</name>
</gene>
<keyword evidence="3 4" id="KW-0663">Pyridoxal phosphate</keyword>
<dbReference type="GO" id="GO:0030170">
    <property type="term" value="F:pyridoxal phosphate binding"/>
    <property type="evidence" value="ECO:0007669"/>
    <property type="project" value="InterPro"/>
</dbReference>
<evidence type="ECO:0000313" key="5">
    <source>
        <dbReference type="EMBL" id="ADB50720.1"/>
    </source>
</evidence>
<dbReference type="InterPro" id="IPR015424">
    <property type="entry name" value="PyrdxlP-dep_Trfase"/>
</dbReference>
<evidence type="ECO:0000256" key="3">
    <source>
        <dbReference type="ARBA" id="ARBA00022898"/>
    </source>
</evidence>
<proteinExistence type="inferred from homology"/>
<keyword evidence="6" id="KW-1185">Reference proteome</keyword>
<dbReference type="PANTHER" id="PTHR43094">
    <property type="entry name" value="AMINOTRANSFERASE"/>
    <property type="match status" value="1"/>
</dbReference>
<comment type="cofactor">
    <cofactor evidence="1">
        <name>pyridoxal 5'-phosphate</name>
        <dbReference type="ChEBI" id="CHEBI:597326"/>
    </cofactor>
</comment>
<dbReference type="Gene3D" id="3.90.1150.10">
    <property type="entry name" value="Aspartate Aminotransferase, domain 1"/>
    <property type="match status" value="1"/>
</dbReference>
<evidence type="ECO:0000256" key="1">
    <source>
        <dbReference type="ARBA" id="ARBA00001933"/>
    </source>
</evidence>
<dbReference type="InterPro" id="IPR049704">
    <property type="entry name" value="Aminotrans_3_PPA_site"/>
</dbReference>
<dbReference type="CDD" id="cd00610">
    <property type="entry name" value="OAT_like"/>
    <property type="match status" value="1"/>
</dbReference>
<dbReference type="Pfam" id="PF00202">
    <property type="entry name" value="Aminotran_3"/>
    <property type="match status" value="1"/>
</dbReference>
<dbReference type="FunFam" id="3.40.640.10:FF:000004">
    <property type="entry name" value="Acetylornithine aminotransferase"/>
    <property type="match status" value="1"/>
</dbReference>
<accession>D3F6F3</accession>
<sequence>MTTNEPLWHGQAHMPTVARSRRVIARGDGVHVWDEDGHRVLDLPASLWYCAVGHGRGEIADAASAQLRTLAAYSNFQSYATRPALELAGVLADAAPMEQAKVFLTSGGSDAVDLSVKLARRYWSAVERPRKRTIVTRERSYHGLHGFGTSISGLDVYREGIDRLLPDAVRVPYDDWRAFERLLADGGSEHVAAFVCEPVIGSGGVLHAPDDYFANVRRLCDEHDVLFVADEVIAGFGRLGTLFASERFGLRPDILLFAKGVSSGYLPLGGVLVAGRVAAPFWDEDSTLVLRHGLTYQAHATACAAGLANLAIIEREGLVARARELETTLASVLRPLERHPLVEQVRVGEGLLAGVVVRDAATAGRVSDDAWERGLLARQIGDGDVLQVSPPLTISPEQLAEAAELLAASLDDVLATVPGAAA</sequence>
<organism evidence="5 6">
    <name type="scientific">Conexibacter woesei (strain DSM 14684 / CCUG 47730 / CIP 108061 / JCM 11494 / NBRC 100937 / ID131577)</name>
    <dbReference type="NCBI Taxonomy" id="469383"/>
    <lineage>
        <taxon>Bacteria</taxon>
        <taxon>Bacillati</taxon>
        <taxon>Actinomycetota</taxon>
        <taxon>Thermoleophilia</taxon>
        <taxon>Solirubrobacterales</taxon>
        <taxon>Conexibacteraceae</taxon>
        <taxon>Conexibacter</taxon>
    </lineage>
</organism>
<dbReference type="PROSITE" id="PS00600">
    <property type="entry name" value="AA_TRANSFER_CLASS_3"/>
    <property type="match status" value="1"/>
</dbReference>
<evidence type="ECO:0000256" key="2">
    <source>
        <dbReference type="ARBA" id="ARBA00008954"/>
    </source>
</evidence>
<keyword evidence="5" id="KW-0808">Transferase</keyword>
<dbReference type="InterPro" id="IPR005814">
    <property type="entry name" value="Aminotrans_3"/>
</dbReference>
<dbReference type="SUPFAM" id="SSF53383">
    <property type="entry name" value="PLP-dependent transferases"/>
    <property type="match status" value="1"/>
</dbReference>
<reference evidence="5 6" key="1">
    <citation type="journal article" date="2010" name="Stand. Genomic Sci.">
        <title>Complete genome sequence of Conexibacter woesei type strain (ID131577).</title>
        <authorList>
            <person name="Pukall R."/>
            <person name="Lapidus A."/>
            <person name="Glavina Del Rio T."/>
            <person name="Copeland A."/>
            <person name="Tice H."/>
            <person name="Cheng J.-F."/>
            <person name="Lucas S."/>
            <person name="Chen F."/>
            <person name="Nolan M."/>
            <person name="Bruce D."/>
            <person name="Goodwin L."/>
            <person name="Pitluck S."/>
            <person name="Mavromatis K."/>
            <person name="Ivanova N."/>
            <person name="Ovchinnikova G."/>
            <person name="Pati A."/>
            <person name="Chen A."/>
            <person name="Palaniappan K."/>
            <person name="Land M."/>
            <person name="Hauser L."/>
            <person name="Chang Y.-J."/>
            <person name="Jeffries C.D."/>
            <person name="Chain P."/>
            <person name="Meincke L."/>
            <person name="Sims D."/>
            <person name="Brettin T."/>
            <person name="Detter J.C."/>
            <person name="Rohde M."/>
            <person name="Goeker M."/>
            <person name="Bristow J."/>
            <person name="Eisen J.A."/>
            <person name="Markowitz V."/>
            <person name="Kyrpides N.C."/>
            <person name="Klenk H.-P."/>
            <person name="Hugenholtz P."/>
        </authorList>
    </citation>
    <scope>NUCLEOTIDE SEQUENCE [LARGE SCALE GENOMIC DNA]</scope>
    <source>
        <strain evidence="6">DSM 14684 / CIP 108061 / JCM 11494 / NBRC 100937 / ID131577</strain>
    </source>
</reference>
<dbReference type="InterPro" id="IPR015421">
    <property type="entry name" value="PyrdxlP-dep_Trfase_major"/>
</dbReference>
<dbReference type="EMBL" id="CP001854">
    <property type="protein sequence ID" value="ADB50720.1"/>
    <property type="molecule type" value="Genomic_DNA"/>
</dbReference>
<dbReference type="AlphaFoldDB" id="D3F6F3"/>
<dbReference type="GO" id="GO:0005829">
    <property type="term" value="C:cytosol"/>
    <property type="evidence" value="ECO:0007669"/>
    <property type="project" value="TreeGrafter"/>
</dbReference>
<name>D3F6F3_CONWI</name>
<evidence type="ECO:0000256" key="4">
    <source>
        <dbReference type="RuleBase" id="RU003560"/>
    </source>
</evidence>
<protein>
    <submittedName>
        <fullName evidence="5">Aminotransferase class-III</fullName>
    </submittedName>
</protein>
<keyword evidence="5" id="KW-0032">Aminotransferase</keyword>
<dbReference type="Proteomes" id="UP000008229">
    <property type="component" value="Chromosome"/>
</dbReference>
<evidence type="ECO:0000313" key="6">
    <source>
        <dbReference type="Proteomes" id="UP000008229"/>
    </source>
</evidence>
<dbReference type="InterPro" id="IPR015422">
    <property type="entry name" value="PyrdxlP-dep_Trfase_small"/>
</dbReference>